<dbReference type="AlphaFoldDB" id="A0A9J6GUF0"/>
<evidence type="ECO:0000313" key="3">
    <source>
        <dbReference type="EMBL" id="KAH9378352.1"/>
    </source>
</evidence>
<feature type="compositionally biased region" description="Basic and acidic residues" evidence="2">
    <location>
        <begin position="172"/>
        <end position="192"/>
    </location>
</feature>
<feature type="compositionally biased region" description="Polar residues" evidence="2">
    <location>
        <begin position="83"/>
        <end position="93"/>
    </location>
</feature>
<protein>
    <submittedName>
        <fullName evidence="3">Uncharacterized protein</fullName>
    </submittedName>
</protein>
<feature type="region of interest" description="Disordered" evidence="2">
    <location>
        <begin position="172"/>
        <end position="199"/>
    </location>
</feature>
<sequence>MPTHHRWAYLEETEYKTNREARAAEGYVCRICSREDALAAKLSALETETEKLRGEVAQLQEQIVSLTTTSSRIVEVNAAVKEPSSQQQSVGQETKTRQLAVDSLDSDAVAPQGIEPTPYPGTPDVCARRQQSLSSGQQANVESQAMPERVSLESATKDLAISLDGISHITTDSRRQEVEVSQERRAEGEARNDAPMLLGKERGELPSQKGKLEAAQKDLHLQQLVSQPTEHGRMPIRSGGNWVFPARSARKEVLIVGDANVGKMAAVVLHAMDSPGAVGLLYGKKATTATALKYIASYERRARPIHRRYVLHVGLVEILRRNARGDYSHFERQQCG</sequence>
<keyword evidence="4" id="KW-1185">Reference proteome</keyword>
<keyword evidence="1" id="KW-0175">Coiled coil</keyword>
<feature type="coiled-coil region" evidence="1">
    <location>
        <begin position="35"/>
        <end position="69"/>
    </location>
</feature>
<feature type="region of interest" description="Disordered" evidence="2">
    <location>
        <begin position="80"/>
        <end position="99"/>
    </location>
</feature>
<feature type="region of interest" description="Disordered" evidence="2">
    <location>
        <begin position="107"/>
        <end position="151"/>
    </location>
</feature>
<dbReference type="Proteomes" id="UP000821853">
    <property type="component" value="Unassembled WGS sequence"/>
</dbReference>
<evidence type="ECO:0000256" key="1">
    <source>
        <dbReference type="SAM" id="Coils"/>
    </source>
</evidence>
<feature type="compositionally biased region" description="Polar residues" evidence="2">
    <location>
        <begin position="129"/>
        <end position="143"/>
    </location>
</feature>
<evidence type="ECO:0000313" key="4">
    <source>
        <dbReference type="Proteomes" id="UP000821853"/>
    </source>
</evidence>
<dbReference type="VEuPathDB" id="VectorBase:HLOH_049518"/>
<name>A0A9J6GUF0_HAELO</name>
<comment type="caution">
    <text evidence="3">The sequence shown here is derived from an EMBL/GenBank/DDBJ whole genome shotgun (WGS) entry which is preliminary data.</text>
</comment>
<organism evidence="3 4">
    <name type="scientific">Haemaphysalis longicornis</name>
    <name type="common">Bush tick</name>
    <dbReference type="NCBI Taxonomy" id="44386"/>
    <lineage>
        <taxon>Eukaryota</taxon>
        <taxon>Metazoa</taxon>
        <taxon>Ecdysozoa</taxon>
        <taxon>Arthropoda</taxon>
        <taxon>Chelicerata</taxon>
        <taxon>Arachnida</taxon>
        <taxon>Acari</taxon>
        <taxon>Parasitiformes</taxon>
        <taxon>Ixodida</taxon>
        <taxon>Ixodoidea</taxon>
        <taxon>Ixodidae</taxon>
        <taxon>Haemaphysalinae</taxon>
        <taxon>Haemaphysalis</taxon>
    </lineage>
</organism>
<proteinExistence type="predicted"/>
<reference evidence="3 4" key="1">
    <citation type="journal article" date="2020" name="Cell">
        <title>Large-Scale Comparative Analyses of Tick Genomes Elucidate Their Genetic Diversity and Vector Capacities.</title>
        <authorList>
            <consortium name="Tick Genome and Microbiome Consortium (TIGMIC)"/>
            <person name="Jia N."/>
            <person name="Wang J."/>
            <person name="Shi W."/>
            <person name="Du L."/>
            <person name="Sun Y."/>
            <person name="Zhan W."/>
            <person name="Jiang J.F."/>
            <person name="Wang Q."/>
            <person name="Zhang B."/>
            <person name="Ji P."/>
            <person name="Bell-Sakyi L."/>
            <person name="Cui X.M."/>
            <person name="Yuan T.T."/>
            <person name="Jiang B.G."/>
            <person name="Yang W.F."/>
            <person name="Lam T.T."/>
            <person name="Chang Q.C."/>
            <person name="Ding S.J."/>
            <person name="Wang X.J."/>
            <person name="Zhu J.G."/>
            <person name="Ruan X.D."/>
            <person name="Zhao L."/>
            <person name="Wei J.T."/>
            <person name="Ye R.Z."/>
            <person name="Que T.C."/>
            <person name="Du C.H."/>
            <person name="Zhou Y.H."/>
            <person name="Cheng J.X."/>
            <person name="Dai P.F."/>
            <person name="Guo W.B."/>
            <person name="Han X.H."/>
            <person name="Huang E.J."/>
            <person name="Li L.F."/>
            <person name="Wei W."/>
            <person name="Gao Y.C."/>
            <person name="Liu J.Z."/>
            <person name="Shao H.Z."/>
            <person name="Wang X."/>
            <person name="Wang C.C."/>
            <person name="Yang T.C."/>
            <person name="Huo Q.B."/>
            <person name="Li W."/>
            <person name="Chen H.Y."/>
            <person name="Chen S.E."/>
            <person name="Zhou L.G."/>
            <person name="Ni X.B."/>
            <person name="Tian J.H."/>
            <person name="Sheng Y."/>
            <person name="Liu T."/>
            <person name="Pan Y.S."/>
            <person name="Xia L.Y."/>
            <person name="Li J."/>
            <person name="Zhao F."/>
            <person name="Cao W.C."/>
        </authorList>
    </citation>
    <scope>NUCLEOTIDE SEQUENCE [LARGE SCALE GENOMIC DNA]</scope>
    <source>
        <strain evidence="3">HaeL-2018</strain>
    </source>
</reference>
<dbReference type="EMBL" id="JABSTR010000008">
    <property type="protein sequence ID" value="KAH9378352.1"/>
    <property type="molecule type" value="Genomic_DNA"/>
</dbReference>
<accession>A0A9J6GUF0</accession>
<evidence type="ECO:0000256" key="2">
    <source>
        <dbReference type="SAM" id="MobiDB-lite"/>
    </source>
</evidence>
<gene>
    <name evidence="3" type="ORF">HPB48_000186</name>
</gene>